<evidence type="ECO:0000313" key="1">
    <source>
        <dbReference type="EMBL" id="JAD82916.1"/>
    </source>
</evidence>
<dbReference type="EMBL" id="GBRH01214979">
    <property type="protein sequence ID" value="JAD82916.1"/>
    <property type="molecule type" value="Transcribed_RNA"/>
</dbReference>
<organism evidence="1">
    <name type="scientific">Arundo donax</name>
    <name type="common">Giant reed</name>
    <name type="synonym">Donax arundinaceus</name>
    <dbReference type="NCBI Taxonomy" id="35708"/>
    <lineage>
        <taxon>Eukaryota</taxon>
        <taxon>Viridiplantae</taxon>
        <taxon>Streptophyta</taxon>
        <taxon>Embryophyta</taxon>
        <taxon>Tracheophyta</taxon>
        <taxon>Spermatophyta</taxon>
        <taxon>Magnoliopsida</taxon>
        <taxon>Liliopsida</taxon>
        <taxon>Poales</taxon>
        <taxon>Poaceae</taxon>
        <taxon>PACMAD clade</taxon>
        <taxon>Arundinoideae</taxon>
        <taxon>Arundineae</taxon>
        <taxon>Arundo</taxon>
    </lineage>
</organism>
<reference evidence="1" key="2">
    <citation type="journal article" date="2015" name="Data Brief">
        <title>Shoot transcriptome of the giant reed, Arundo donax.</title>
        <authorList>
            <person name="Barrero R.A."/>
            <person name="Guerrero F.D."/>
            <person name="Moolhuijzen P."/>
            <person name="Goolsby J.A."/>
            <person name="Tidwell J."/>
            <person name="Bellgard S.E."/>
            <person name="Bellgard M.I."/>
        </authorList>
    </citation>
    <scope>NUCLEOTIDE SEQUENCE</scope>
    <source>
        <tissue evidence="1">Shoot tissue taken approximately 20 cm above the soil surface</tissue>
    </source>
</reference>
<accession>A0A0A9D517</accession>
<reference evidence="1" key="1">
    <citation type="submission" date="2014-09" db="EMBL/GenBank/DDBJ databases">
        <authorList>
            <person name="Magalhaes I.L.F."/>
            <person name="Oliveira U."/>
            <person name="Santos F.R."/>
            <person name="Vidigal T.H.D.A."/>
            <person name="Brescovit A.D."/>
            <person name="Santos A.J."/>
        </authorList>
    </citation>
    <scope>NUCLEOTIDE SEQUENCE</scope>
    <source>
        <tissue evidence="1">Shoot tissue taken approximately 20 cm above the soil surface</tissue>
    </source>
</reference>
<sequence>MLRWVLPLGAGWCGGDARAGVRRRGAAVEALRGVRDGGRAARAAAVLLPRRVGAGPGAGPARALAQRRARLLQLRRLRLRARTIQL</sequence>
<proteinExistence type="predicted"/>
<dbReference type="AlphaFoldDB" id="A0A0A9D517"/>
<name>A0A0A9D517_ARUDO</name>
<protein>
    <submittedName>
        <fullName evidence="1">CBP1</fullName>
    </submittedName>
</protein>